<comment type="caution">
    <text evidence="2">The sequence shown here is derived from an EMBL/GenBank/DDBJ whole genome shotgun (WGS) entry which is preliminary data.</text>
</comment>
<proteinExistence type="predicted"/>
<feature type="compositionally biased region" description="Gly residues" evidence="1">
    <location>
        <begin position="67"/>
        <end position="83"/>
    </location>
</feature>
<dbReference type="EMBL" id="JAMYWD010000003">
    <property type="protein sequence ID" value="KAJ4977342.1"/>
    <property type="molecule type" value="Genomic_DNA"/>
</dbReference>
<accession>A0A9Q0KVA1</accession>
<evidence type="ECO:0000313" key="2">
    <source>
        <dbReference type="EMBL" id="KAJ4977342.1"/>
    </source>
</evidence>
<organism evidence="2 3">
    <name type="scientific">Protea cynaroides</name>
    <dbReference type="NCBI Taxonomy" id="273540"/>
    <lineage>
        <taxon>Eukaryota</taxon>
        <taxon>Viridiplantae</taxon>
        <taxon>Streptophyta</taxon>
        <taxon>Embryophyta</taxon>
        <taxon>Tracheophyta</taxon>
        <taxon>Spermatophyta</taxon>
        <taxon>Magnoliopsida</taxon>
        <taxon>Proteales</taxon>
        <taxon>Proteaceae</taxon>
        <taxon>Protea</taxon>
    </lineage>
</organism>
<reference evidence="2" key="1">
    <citation type="journal article" date="2023" name="Plant J.">
        <title>The genome of the king protea, Protea cynaroides.</title>
        <authorList>
            <person name="Chang J."/>
            <person name="Duong T.A."/>
            <person name="Schoeman C."/>
            <person name="Ma X."/>
            <person name="Roodt D."/>
            <person name="Barker N."/>
            <person name="Li Z."/>
            <person name="Van de Peer Y."/>
            <person name="Mizrachi E."/>
        </authorList>
    </citation>
    <scope>NUCLEOTIDE SEQUENCE</scope>
    <source>
        <tissue evidence="2">Young leaves</tissue>
    </source>
</reference>
<name>A0A9Q0KVA1_9MAGN</name>
<gene>
    <name evidence="2" type="ORF">NE237_002448</name>
</gene>
<evidence type="ECO:0000313" key="3">
    <source>
        <dbReference type="Proteomes" id="UP001141806"/>
    </source>
</evidence>
<feature type="compositionally biased region" description="Polar residues" evidence="1">
    <location>
        <begin position="123"/>
        <end position="132"/>
    </location>
</feature>
<feature type="compositionally biased region" description="Low complexity" evidence="1">
    <location>
        <begin position="84"/>
        <end position="93"/>
    </location>
</feature>
<evidence type="ECO:0000256" key="1">
    <source>
        <dbReference type="SAM" id="MobiDB-lite"/>
    </source>
</evidence>
<dbReference type="Proteomes" id="UP001141806">
    <property type="component" value="Unassembled WGS sequence"/>
</dbReference>
<feature type="region of interest" description="Disordered" evidence="1">
    <location>
        <begin position="39"/>
        <end position="132"/>
    </location>
</feature>
<keyword evidence="3" id="KW-1185">Reference proteome</keyword>
<dbReference type="AlphaFoldDB" id="A0A9Q0KVA1"/>
<protein>
    <submittedName>
        <fullName evidence="2">Uncharacterized protein</fullName>
    </submittedName>
</protein>
<dbReference type="OrthoDB" id="1726790at2759"/>
<sequence length="132" mass="13730">MLKPPVPSYTELIPLLHGHDLRLKNHQTEISSNLAFYTRKSSNSRREGMPGSFSFKGRGFYQSGYPPGTGGAGYQSGAGGAGYQSGATSAGYQSGAGGAGYQSGATGAQSNQSMKENKDPKITGNQEASTTE</sequence>